<accession>A0ABW3MNS8</accession>
<feature type="transmembrane region" description="Helical" evidence="3">
    <location>
        <begin position="42"/>
        <end position="63"/>
    </location>
</feature>
<evidence type="ECO:0000256" key="2">
    <source>
        <dbReference type="ARBA" id="ARBA00022448"/>
    </source>
</evidence>
<evidence type="ECO:0000313" key="4">
    <source>
        <dbReference type="EMBL" id="MFD1052245.1"/>
    </source>
</evidence>
<comment type="subcellular location">
    <subcellularLocation>
        <location evidence="1">Cell membrane</location>
        <topology evidence="1">Multi-pass membrane protein</topology>
    </subcellularLocation>
</comment>
<organism evidence="4 5">
    <name type="scientific">Kibdelosporangium lantanae</name>
    <dbReference type="NCBI Taxonomy" id="1497396"/>
    <lineage>
        <taxon>Bacteria</taxon>
        <taxon>Bacillati</taxon>
        <taxon>Actinomycetota</taxon>
        <taxon>Actinomycetes</taxon>
        <taxon>Pseudonocardiales</taxon>
        <taxon>Pseudonocardiaceae</taxon>
        <taxon>Kibdelosporangium</taxon>
    </lineage>
</organism>
<dbReference type="EMBL" id="JBHTIS010004255">
    <property type="protein sequence ID" value="MFD1052245.1"/>
    <property type="molecule type" value="Genomic_DNA"/>
</dbReference>
<keyword evidence="5" id="KW-1185">Reference proteome</keyword>
<comment type="caution">
    <text evidence="4">The sequence shown here is derived from an EMBL/GenBank/DDBJ whole genome shotgun (WGS) entry which is preliminary data.</text>
</comment>
<gene>
    <name evidence="4" type="ORF">ACFQ1S_45055</name>
</gene>
<evidence type="ECO:0000256" key="1">
    <source>
        <dbReference type="ARBA" id="ARBA00004651"/>
    </source>
</evidence>
<dbReference type="PANTHER" id="PTHR43386:SF1">
    <property type="entry name" value="D,D-DIPEPTIDE TRANSPORT SYSTEM PERMEASE PROTEIN DDPC-RELATED"/>
    <property type="match status" value="1"/>
</dbReference>
<dbReference type="InterPro" id="IPR050366">
    <property type="entry name" value="BP-dependent_transpt_permease"/>
</dbReference>
<evidence type="ECO:0000313" key="5">
    <source>
        <dbReference type="Proteomes" id="UP001597045"/>
    </source>
</evidence>
<keyword evidence="2" id="KW-0813">Transport</keyword>
<keyword evidence="3" id="KW-0472">Membrane</keyword>
<evidence type="ECO:0008006" key="6">
    <source>
        <dbReference type="Google" id="ProtNLM"/>
    </source>
</evidence>
<reference evidence="5" key="1">
    <citation type="journal article" date="2019" name="Int. J. Syst. Evol. Microbiol.">
        <title>The Global Catalogue of Microorganisms (GCM) 10K type strain sequencing project: providing services to taxonomists for standard genome sequencing and annotation.</title>
        <authorList>
            <consortium name="The Broad Institute Genomics Platform"/>
            <consortium name="The Broad Institute Genome Sequencing Center for Infectious Disease"/>
            <person name="Wu L."/>
            <person name="Ma J."/>
        </authorList>
    </citation>
    <scope>NUCLEOTIDE SEQUENCE [LARGE SCALE GENOMIC DNA]</scope>
    <source>
        <strain evidence="5">JCM 31486</strain>
    </source>
</reference>
<dbReference type="Proteomes" id="UP001597045">
    <property type="component" value="Unassembled WGS sequence"/>
</dbReference>
<dbReference type="PANTHER" id="PTHR43386">
    <property type="entry name" value="OLIGOPEPTIDE TRANSPORT SYSTEM PERMEASE PROTEIN APPC"/>
    <property type="match status" value="1"/>
</dbReference>
<protein>
    <recommendedName>
        <fullName evidence="6">ABC transmembrane type-1 domain-containing protein</fullName>
    </recommendedName>
</protein>
<sequence>MVADAIVFEASLSFIGAGIQPPNPSWGSVLADGKDMVLLGGWWATVFPGALILVTVLSLNVLSEGISDVPPRRTSHTKEPARQQNTEIIPLGDLTKVGERLERRVRTRLSTVLDLTGGESGTNLVSAGTERVGNRR</sequence>
<evidence type="ECO:0000256" key="3">
    <source>
        <dbReference type="SAM" id="Phobius"/>
    </source>
</evidence>
<keyword evidence="3" id="KW-1133">Transmembrane helix</keyword>
<proteinExistence type="predicted"/>
<name>A0ABW3MNS8_9PSEU</name>
<keyword evidence="3" id="KW-0812">Transmembrane</keyword>
<feature type="non-terminal residue" evidence="4">
    <location>
        <position position="136"/>
    </location>
</feature>